<protein>
    <submittedName>
        <fullName evidence="2">Uncharacterized protein</fullName>
    </submittedName>
</protein>
<feature type="compositionally biased region" description="Basic and acidic residues" evidence="1">
    <location>
        <begin position="106"/>
        <end position="124"/>
    </location>
</feature>
<proteinExistence type="predicted"/>
<dbReference type="Pfam" id="PF08208">
    <property type="entry name" value="RNA_polI_A34"/>
    <property type="match status" value="1"/>
</dbReference>
<comment type="caution">
    <text evidence="2">The sequence shown here is derived from an EMBL/GenBank/DDBJ whole genome shotgun (WGS) entry which is preliminary data.</text>
</comment>
<keyword evidence="3" id="KW-1185">Reference proteome</keyword>
<evidence type="ECO:0000313" key="2">
    <source>
        <dbReference type="EMBL" id="OWF51248.1"/>
    </source>
</evidence>
<organism evidence="2 3">
    <name type="scientific">Mizuhopecten yessoensis</name>
    <name type="common">Japanese scallop</name>
    <name type="synonym">Patinopecten yessoensis</name>
    <dbReference type="NCBI Taxonomy" id="6573"/>
    <lineage>
        <taxon>Eukaryota</taxon>
        <taxon>Metazoa</taxon>
        <taxon>Spiralia</taxon>
        <taxon>Lophotrochozoa</taxon>
        <taxon>Mollusca</taxon>
        <taxon>Bivalvia</taxon>
        <taxon>Autobranchia</taxon>
        <taxon>Pteriomorphia</taxon>
        <taxon>Pectinida</taxon>
        <taxon>Pectinoidea</taxon>
        <taxon>Pectinidae</taxon>
        <taxon>Mizuhopecten</taxon>
    </lineage>
</organism>
<accession>A0A210QRD9</accession>
<gene>
    <name evidence="2" type="ORF">KP79_PYT11194</name>
</gene>
<evidence type="ECO:0000313" key="3">
    <source>
        <dbReference type="Proteomes" id="UP000242188"/>
    </source>
</evidence>
<dbReference type="AlphaFoldDB" id="A0A210QRD9"/>
<evidence type="ECO:0000256" key="1">
    <source>
        <dbReference type="SAM" id="MobiDB-lite"/>
    </source>
</evidence>
<dbReference type="GO" id="GO:0006360">
    <property type="term" value="P:transcription by RNA polymerase I"/>
    <property type="evidence" value="ECO:0007669"/>
    <property type="project" value="InterPro"/>
</dbReference>
<dbReference type="Proteomes" id="UP000242188">
    <property type="component" value="Unassembled WGS sequence"/>
</dbReference>
<feature type="region of interest" description="Disordered" evidence="1">
    <location>
        <begin position="1"/>
        <end position="28"/>
    </location>
</feature>
<feature type="compositionally biased region" description="Basic residues" evidence="1">
    <location>
        <begin position="57"/>
        <end position="71"/>
    </location>
</feature>
<dbReference type="Gene3D" id="6.20.250.70">
    <property type="match status" value="1"/>
</dbReference>
<sequence>MHLKIGLKSKDSKVGVRKHVGGKECSVSAESHCDLNLSMTYDLVYEYRDFKLDKSSSKKKHKSHKKHKKRKLHDESRNDSQDISESFTGDDDLEKNDVVDSSTQKLSDRSSPRKQVDKSPRKQETPVTKKYHNASQNVSDEEAGESSDNLVTQPVLKYKVPENFACSSEATKSLLNAEVVQGKELWLIKAPSDFDMSRLSGQEISLEETSHLQTEDVVMDTFPVPGDINGVSYCPILPSKKAEKMSVGILFCGQVHVTTSVEVPTLPKVKAPPPKHIATPKNLRPRYVPFGANVCAPSFSNFQEKHKKSKKRKHSDDPREAECNPMVILGRSQRR</sequence>
<name>A0A210QRD9_MIZYE</name>
<reference evidence="2 3" key="1">
    <citation type="journal article" date="2017" name="Nat. Ecol. Evol.">
        <title>Scallop genome provides insights into evolution of bilaterian karyotype and development.</title>
        <authorList>
            <person name="Wang S."/>
            <person name="Zhang J."/>
            <person name="Jiao W."/>
            <person name="Li J."/>
            <person name="Xun X."/>
            <person name="Sun Y."/>
            <person name="Guo X."/>
            <person name="Huan P."/>
            <person name="Dong B."/>
            <person name="Zhang L."/>
            <person name="Hu X."/>
            <person name="Sun X."/>
            <person name="Wang J."/>
            <person name="Zhao C."/>
            <person name="Wang Y."/>
            <person name="Wang D."/>
            <person name="Huang X."/>
            <person name="Wang R."/>
            <person name="Lv J."/>
            <person name="Li Y."/>
            <person name="Zhang Z."/>
            <person name="Liu B."/>
            <person name="Lu W."/>
            <person name="Hui Y."/>
            <person name="Liang J."/>
            <person name="Zhou Z."/>
            <person name="Hou R."/>
            <person name="Li X."/>
            <person name="Liu Y."/>
            <person name="Li H."/>
            <person name="Ning X."/>
            <person name="Lin Y."/>
            <person name="Zhao L."/>
            <person name="Xing Q."/>
            <person name="Dou J."/>
            <person name="Li Y."/>
            <person name="Mao J."/>
            <person name="Guo H."/>
            <person name="Dou H."/>
            <person name="Li T."/>
            <person name="Mu C."/>
            <person name="Jiang W."/>
            <person name="Fu Q."/>
            <person name="Fu X."/>
            <person name="Miao Y."/>
            <person name="Liu J."/>
            <person name="Yu Q."/>
            <person name="Li R."/>
            <person name="Liao H."/>
            <person name="Li X."/>
            <person name="Kong Y."/>
            <person name="Jiang Z."/>
            <person name="Chourrout D."/>
            <person name="Li R."/>
            <person name="Bao Z."/>
        </authorList>
    </citation>
    <scope>NUCLEOTIDE SEQUENCE [LARGE SCALE GENOMIC DNA]</scope>
    <source>
        <strain evidence="2 3">PY_sf001</strain>
    </source>
</reference>
<dbReference type="InterPro" id="IPR013240">
    <property type="entry name" value="DNA-dir_RNA_pol1_su_RPA34"/>
</dbReference>
<feature type="region of interest" description="Disordered" evidence="1">
    <location>
        <begin position="301"/>
        <end position="335"/>
    </location>
</feature>
<feature type="region of interest" description="Disordered" evidence="1">
    <location>
        <begin position="53"/>
        <end position="148"/>
    </location>
</feature>
<dbReference type="EMBL" id="NEDP02002306">
    <property type="protein sequence ID" value="OWF51248.1"/>
    <property type="molecule type" value="Genomic_DNA"/>
</dbReference>
<dbReference type="STRING" id="6573.A0A210QRD9"/>